<name>A0A1G2S955_9BACT</name>
<proteinExistence type="predicted"/>
<keyword evidence="1" id="KW-0812">Transmembrane</keyword>
<evidence type="ECO:0000313" key="3">
    <source>
        <dbReference type="Proteomes" id="UP000179118"/>
    </source>
</evidence>
<keyword evidence="1" id="KW-0472">Membrane</keyword>
<gene>
    <name evidence="2" type="ORF">A3D51_02465</name>
</gene>
<protein>
    <recommendedName>
        <fullName evidence="4">Ada DNA repair metal-binding domain-containing protein</fullName>
    </recommendedName>
</protein>
<organism evidence="2 3">
    <name type="scientific">Candidatus Yonathbacteria bacterium RIFCSPHIGHO2_02_FULL_44_14</name>
    <dbReference type="NCBI Taxonomy" id="1802724"/>
    <lineage>
        <taxon>Bacteria</taxon>
        <taxon>Candidatus Yonathiibacteriota</taxon>
    </lineage>
</organism>
<sequence>MHSIKDLVEKIKGFGGFRRPNLSTIPDDLYLVLIIILVAFGSFGLGRLSKIEGSKTPIRIENTPEVVVDTFSPATARGFENPQAASIINTQSTQLVGSKNGTKYYYPWCTGVQKIAETNLIHFASKIEAETRGYTPSASCKGL</sequence>
<evidence type="ECO:0008006" key="4">
    <source>
        <dbReference type="Google" id="ProtNLM"/>
    </source>
</evidence>
<dbReference type="SUPFAM" id="SSF57884">
    <property type="entry name" value="Ada DNA repair protein, N-terminal domain (N-Ada 10)"/>
    <property type="match status" value="1"/>
</dbReference>
<evidence type="ECO:0000313" key="2">
    <source>
        <dbReference type="EMBL" id="OHA81614.1"/>
    </source>
</evidence>
<comment type="caution">
    <text evidence="2">The sequence shown here is derived from an EMBL/GenBank/DDBJ whole genome shotgun (WGS) entry which is preliminary data.</text>
</comment>
<feature type="transmembrane region" description="Helical" evidence="1">
    <location>
        <begin position="29"/>
        <end position="49"/>
    </location>
</feature>
<accession>A0A1G2S955</accession>
<dbReference type="Proteomes" id="UP000179118">
    <property type="component" value="Unassembled WGS sequence"/>
</dbReference>
<dbReference type="Gene3D" id="3.40.10.10">
    <property type="entry name" value="DNA Methylphosphotriester Repair Domain"/>
    <property type="match status" value="1"/>
</dbReference>
<dbReference type="AlphaFoldDB" id="A0A1G2S955"/>
<evidence type="ECO:0000256" key="1">
    <source>
        <dbReference type="SAM" id="Phobius"/>
    </source>
</evidence>
<dbReference type="InterPro" id="IPR035451">
    <property type="entry name" value="Ada-like_dom_sf"/>
</dbReference>
<reference evidence="2 3" key="1">
    <citation type="journal article" date="2016" name="Nat. Commun.">
        <title>Thousands of microbial genomes shed light on interconnected biogeochemical processes in an aquifer system.</title>
        <authorList>
            <person name="Anantharaman K."/>
            <person name="Brown C.T."/>
            <person name="Hug L.A."/>
            <person name="Sharon I."/>
            <person name="Castelle C.J."/>
            <person name="Probst A.J."/>
            <person name="Thomas B.C."/>
            <person name="Singh A."/>
            <person name="Wilkins M.J."/>
            <person name="Karaoz U."/>
            <person name="Brodie E.L."/>
            <person name="Williams K.H."/>
            <person name="Hubbard S.S."/>
            <person name="Banfield J.F."/>
        </authorList>
    </citation>
    <scope>NUCLEOTIDE SEQUENCE [LARGE SCALE GENOMIC DNA]</scope>
</reference>
<keyword evidence="1" id="KW-1133">Transmembrane helix</keyword>
<dbReference type="EMBL" id="MHUT01000006">
    <property type="protein sequence ID" value="OHA81614.1"/>
    <property type="molecule type" value="Genomic_DNA"/>
</dbReference>